<gene>
    <name evidence="1" type="ORF">GCM10010251_15570</name>
</gene>
<sequence length="136" mass="14165">MAEAGLVGGVGRVEGRVGRSVRVGRQGGERLARQGFHQVTGGQVVGRLVGRGEEGVDGGVGAVGRDALGPVVAAEAGEEGAVGRFGGCPVERLQRGRRGPGLLRERRYGGSARKVGETVRRQRGILASRVVWQGMR</sequence>
<organism evidence="1 2">
    <name type="scientific">Streptomyces aurantiogriseus</name>
    <dbReference type="NCBI Taxonomy" id="66870"/>
    <lineage>
        <taxon>Bacteria</taxon>
        <taxon>Bacillati</taxon>
        <taxon>Actinomycetota</taxon>
        <taxon>Actinomycetes</taxon>
        <taxon>Kitasatosporales</taxon>
        <taxon>Streptomycetaceae</taxon>
        <taxon>Streptomyces</taxon>
    </lineage>
</organism>
<dbReference type="Proteomes" id="UP000658320">
    <property type="component" value="Unassembled WGS sequence"/>
</dbReference>
<evidence type="ECO:0000313" key="1">
    <source>
        <dbReference type="EMBL" id="GGR00975.1"/>
    </source>
</evidence>
<protein>
    <submittedName>
        <fullName evidence="1">Uncharacterized protein</fullName>
    </submittedName>
</protein>
<name>A0A918C1H2_9ACTN</name>
<reference evidence="1" key="2">
    <citation type="submission" date="2020-09" db="EMBL/GenBank/DDBJ databases">
        <authorList>
            <person name="Sun Q."/>
            <person name="Ohkuma M."/>
        </authorList>
    </citation>
    <scope>NUCLEOTIDE SEQUENCE</scope>
    <source>
        <strain evidence="1">JCM 4346</strain>
    </source>
</reference>
<accession>A0A918C1H2</accession>
<dbReference type="AlphaFoldDB" id="A0A918C1H2"/>
<proteinExistence type="predicted"/>
<reference evidence="1" key="1">
    <citation type="journal article" date="2014" name="Int. J. Syst. Evol. Microbiol.">
        <title>Complete genome sequence of Corynebacterium casei LMG S-19264T (=DSM 44701T), isolated from a smear-ripened cheese.</title>
        <authorList>
            <consortium name="US DOE Joint Genome Institute (JGI-PGF)"/>
            <person name="Walter F."/>
            <person name="Albersmeier A."/>
            <person name="Kalinowski J."/>
            <person name="Ruckert C."/>
        </authorList>
    </citation>
    <scope>NUCLEOTIDE SEQUENCE</scope>
    <source>
        <strain evidence="1">JCM 4346</strain>
    </source>
</reference>
<comment type="caution">
    <text evidence="1">The sequence shown here is derived from an EMBL/GenBank/DDBJ whole genome shotgun (WGS) entry which is preliminary data.</text>
</comment>
<keyword evidence="2" id="KW-1185">Reference proteome</keyword>
<evidence type="ECO:0000313" key="2">
    <source>
        <dbReference type="Proteomes" id="UP000658320"/>
    </source>
</evidence>
<dbReference type="EMBL" id="BMSX01000003">
    <property type="protein sequence ID" value="GGR00975.1"/>
    <property type="molecule type" value="Genomic_DNA"/>
</dbReference>